<proteinExistence type="predicted"/>
<dbReference type="Proteomes" id="UP000481037">
    <property type="component" value="Unassembled WGS sequence"/>
</dbReference>
<keyword evidence="3" id="KW-1185">Reference proteome</keyword>
<comment type="caution">
    <text evidence="2">The sequence shown here is derived from an EMBL/GenBank/DDBJ whole genome shotgun (WGS) entry which is preliminary data.</text>
</comment>
<organism evidence="2 3">
    <name type="scientific">Duganella alba</name>
    <dbReference type="NCBI Taxonomy" id="2666081"/>
    <lineage>
        <taxon>Bacteria</taxon>
        <taxon>Pseudomonadati</taxon>
        <taxon>Pseudomonadota</taxon>
        <taxon>Betaproteobacteria</taxon>
        <taxon>Burkholderiales</taxon>
        <taxon>Oxalobacteraceae</taxon>
        <taxon>Telluria group</taxon>
        <taxon>Duganella</taxon>
    </lineage>
</organism>
<feature type="domain" description="Phasin" evidence="1">
    <location>
        <begin position="21"/>
        <end position="106"/>
    </location>
</feature>
<evidence type="ECO:0000313" key="2">
    <source>
        <dbReference type="EMBL" id="MRX08889.1"/>
    </source>
</evidence>
<name>A0A6L5QGN2_9BURK</name>
<evidence type="ECO:0000259" key="1">
    <source>
        <dbReference type="Pfam" id="PF09361"/>
    </source>
</evidence>
<dbReference type="Pfam" id="PF09361">
    <property type="entry name" value="Phasin_2"/>
    <property type="match status" value="1"/>
</dbReference>
<reference evidence="2 3" key="1">
    <citation type="submission" date="2019-11" db="EMBL/GenBank/DDBJ databases">
        <title>Novel species isolated from a subtropical stream in China.</title>
        <authorList>
            <person name="Lu H."/>
        </authorList>
    </citation>
    <scope>NUCLEOTIDE SEQUENCE [LARGE SCALE GENOMIC DNA]</scope>
    <source>
        <strain evidence="2 3">FT25W</strain>
    </source>
</reference>
<protein>
    <submittedName>
        <fullName evidence="2">TIGR01841 family phasin</fullName>
    </submittedName>
</protein>
<evidence type="ECO:0000313" key="3">
    <source>
        <dbReference type="Proteomes" id="UP000481037"/>
    </source>
</evidence>
<dbReference type="InterPro" id="IPR018968">
    <property type="entry name" value="Phasin"/>
</dbReference>
<sequence>MFPQLPSSAIASHFETLIGFYVDVMQRMIETTQSVSQLNMQLGRDLIAEAGANGQRIMSSQDAGQLGSAFAALFTPGRKSLATYQHRLAEVLSRSHAGITEVAASHMPGVQRSATSLTEQLVQEATAQSARAAEQLARFQTGGQQRH</sequence>
<dbReference type="EMBL" id="WKJM01000010">
    <property type="protein sequence ID" value="MRX08889.1"/>
    <property type="molecule type" value="Genomic_DNA"/>
</dbReference>
<dbReference type="RefSeq" id="WP_154368366.1">
    <property type="nucleotide sequence ID" value="NZ_WKJM01000010.1"/>
</dbReference>
<gene>
    <name evidence="2" type="primary">phaP</name>
    <name evidence="2" type="ORF">GJ697_13690</name>
</gene>
<dbReference type="InterPro" id="IPR010127">
    <property type="entry name" value="Phasin_subfam-1"/>
</dbReference>
<accession>A0A6L5QGN2</accession>
<dbReference type="AlphaFoldDB" id="A0A6L5QGN2"/>
<dbReference type="NCBIfam" id="TIGR01841">
    <property type="entry name" value="phasin"/>
    <property type="match status" value="1"/>
</dbReference>